<keyword evidence="2" id="KW-1015">Disulfide bond</keyword>
<comment type="similarity">
    <text evidence="1">Belongs to the Ole e I family.</text>
</comment>
<keyword evidence="5" id="KW-1185">Reference proteome</keyword>
<protein>
    <submittedName>
        <fullName evidence="4">Pollen-specific protein C13-like</fullName>
    </submittedName>
</protein>
<dbReference type="AlphaFoldDB" id="A0AAD8GMI0"/>
<gene>
    <name evidence="4" type="ORF">POM88_054693</name>
</gene>
<evidence type="ECO:0000256" key="2">
    <source>
        <dbReference type="ARBA" id="ARBA00023157"/>
    </source>
</evidence>
<dbReference type="Proteomes" id="UP001237642">
    <property type="component" value="Unassembled WGS sequence"/>
</dbReference>
<evidence type="ECO:0000256" key="3">
    <source>
        <dbReference type="SAM" id="SignalP"/>
    </source>
</evidence>
<dbReference type="PROSITE" id="PS00925">
    <property type="entry name" value="OLEEI"/>
    <property type="match status" value="1"/>
</dbReference>
<reference evidence="4" key="1">
    <citation type="submission" date="2023-02" db="EMBL/GenBank/DDBJ databases">
        <title>Genome of toxic invasive species Heracleum sosnowskyi carries increased number of genes despite the absence of recent whole-genome duplications.</title>
        <authorList>
            <person name="Schelkunov M."/>
            <person name="Shtratnikova V."/>
            <person name="Makarenko M."/>
            <person name="Klepikova A."/>
            <person name="Omelchenko D."/>
            <person name="Novikova G."/>
            <person name="Obukhova E."/>
            <person name="Bogdanov V."/>
            <person name="Penin A."/>
            <person name="Logacheva M."/>
        </authorList>
    </citation>
    <scope>NUCLEOTIDE SEQUENCE</scope>
    <source>
        <strain evidence="4">Hsosn_3</strain>
        <tissue evidence="4">Leaf</tissue>
    </source>
</reference>
<proteinExistence type="inferred from homology"/>
<name>A0AAD8GMI0_9APIA</name>
<organism evidence="4 5">
    <name type="scientific">Heracleum sosnowskyi</name>
    <dbReference type="NCBI Taxonomy" id="360622"/>
    <lineage>
        <taxon>Eukaryota</taxon>
        <taxon>Viridiplantae</taxon>
        <taxon>Streptophyta</taxon>
        <taxon>Embryophyta</taxon>
        <taxon>Tracheophyta</taxon>
        <taxon>Spermatophyta</taxon>
        <taxon>Magnoliopsida</taxon>
        <taxon>eudicotyledons</taxon>
        <taxon>Gunneridae</taxon>
        <taxon>Pentapetalae</taxon>
        <taxon>asterids</taxon>
        <taxon>campanulids</taxon>
        <taxon>Apiales</taxon>
        <taxon>Apiaceae</taxon>
        <taxon>Apioideae</taxon>
        <taxon>apioid superclade</taxon>
        <taxon>Tordylieae</taxon>
        <taxon>Tordyliinae</taxon>
        <taxon>Heracleum</taxon>
    </lineage>
</organism>
<dbReference type="InterPro" id="IPR006041">
    <property type="entry name" value="Pollen_Ole_e1_allergen"/>
</dbReference>
<dbReference type="InterPro" id="IPR006040">
    <property type="entry name" value="Allergen_Ole_e_I_CS"/>
</dbReference>
<feature type="chain" id="PRO_5041906833" evidence="3">
    <location>
        <begin position="25"/>
        <end position="163"/>
    </location>
</feature>
<comment type="caution">
    <text evidence="4">The sequence shown here is derived from an EMBL/GenBank/DDBJ whole genome shotgun (WGS) entry which is preliminary data.</text>
</comment>
<evidence type="ECO:0000256" key="1">
    <source>
        <dbReference type="ARBA" id="ARBA00010049"/>
    </source>
</evidence>
<dbReference type="EMBL" id="JAUIZM010000074">
    <property type="protein sequence ID" value="KAK1350210.1"/>
    <property type="molecule type" value="Genomic_DNA"/>
</dbReference>
<dbReference type="Pfam" id="PF01190">
    <property type="entry name" value="Pollen_Ole_e_1"/>
    <property type="match status" value="1"/>
</dbReference>
<evidence type="ECO:0000313" key="4">
    <source>
        <dbReference type="EMBL" id="KAK1350210.1"/>
    </source>
</evidence>
<sequence>MEKMVTTLLVAAAVCVMVLQGVQGRHMPNPFLLQGRVYCDTCRAGFETSATTYIHGAKVRVECKNRKTQEVLYSVEGVTDSTGTYRLTIKEDHLDQLCDAVLVSSPLHGCATADPGRDRSRVILTRYNGITEDTRFANALGFMKDVAMSGCSMILQQYQESED</sequence>
<dbReference type="PANTHER" id="PTHR31614:SF5">
    <property type="entry name" value="ALLERGEN-LIKE PROTEIN BRSN20"/>
    <property type="match status" value="1"/>
</dbReference>
<feature type="signal peptide" evidence="3">
    <location>
        <begin position="1"/>
        <end position="24"/>
    </location>
</feature>
<dbReference type="GO" id="GO:0005615">
    <property type="term" value="C:extracellular space"/>
    <property type="evidence" value="ECO:0007669"/>
    <property type="project" value="InterPro"/>
</dbReference>
<dbReference type="PANTHER" id="PTHR31614">
    <property type="entry name" value="PROTEIN DOWNSTREAM OF FLC-RELATED"/>
    <property type="match status" value="1"/>
</dbReference>
<reference evidence="4" key="2">
    <citation type="submission" date="2023-05" db="EMBL/GenBank/DDBJ databases">
        <authorList>
            <person name="Schelkunov M.I."/>
        </authorList>
    </citation>
    <scope>NUCLEOTIDE SEQUENCE</scope>
    <source>
        <strain evidence="4">Hsosn_3</strain>
        <tissue evidence="4">Leaf</tissue>
    </source>
</reference>
<keyword evidence="3" id="KW-0732">Signal</keyword>
<accession>A0AAD8GMI0</accession>
<evidence type="ECO:0000313" key="5">
    <source>
        <dbReference type="Proteomes" id="UP001237642"/>
    </source>
</evidence>